<dbReference type="NCBIfam" id="TIGR01217">
    <property type="entry name" value="ac_ac_CoA_syn"/>
    <property type="match status" value="1"/>
</dbReference>
<keyword evidence="4" id="KW-1185">Reference proteome</keyword>
<dbReference type="InterPro" id="IPR045851">
    <property type="entry name" value="AMP-bd_C_sf"/>
</dbReference>
<dbReference type="InterPro" id="IPR000873">
    <property type="entry name" value="AMP-dep_synth/lig_dom"/>
</dbReference>
<proteinExistence type="predicted"/>
<dbReference type="GO" id="GO:0030729">
    <property type="term" value="F:acetoacetate-CoA ligase activity"/>
    <property type="evidence" value="ECO:0007669"/>
    <property type="project" value="InterPro"/>
</dbReference>
<feature type="domain" description="AMP-binding enzyme C-terminal" evidence="2">
    <location>
        <begin position="558"/>
        <end position="633"/>
    </location>
</feature>
<evidence type="ECO:0000259" key="1">
    <source>
        <dbReference type="Pfam" id="PF00501"/>
    </source>
</evidence>
<dbReference type="InterPro" id="IPR025110">
    <property type="entry name" value="AMP-bd_C"/>
</dbReference>
<dbReference type="Proteomes" id="UP001152049">
    <property type="component" value="Unassembled WGS sequence"/>
</dbReference>
<dbReference type="InterPro" id="IPR020845">
    <property type="entry name" value="AMP-binding_CS"/>
</dbReference>
<dbReference type="PANTHER" id="PTHR42921">
    <property type="entry name" value="ACETOACETYL-COA SYNTHETASE"/>
    <property type="match status" value="1"/>
</dbReference>
<dbReference type="PROSITE" id="PS00455">
    <property type="entry name" value="AMP_BINDING"/>
    <property type="match status" value="1"/>
</dbReference>
<comment type="caution">
    <text evidence="3">The sequence shown here is derived from an EMBL/GenBank/DDBJ whole genome shotgun (WGS) entry which is preliminary data.</text>
</comment>
<protein>
    <recommendedName>
        <fullName evidence="5">Acetoacetyl-CoA synthetase</fullName>
    </recommendedName>
</protein>
<evidence type="ECO:0000313" key="3">
    <source>
        <dbReference type="EMBL" id="KAJ4248453.1"/>
    </source>
</evidence>
<dbReference type="GO" id="GO:0006629">
    <property type="term" value="P:lipid metabolic process"/>
    <property type="evidence" value="ECO:0007669"/>
    <property type="project" value="InterPro"/>
</dbReference>
<dbReference type="Pfam" id="PF13193">
    <property type="entry name" value="AMP-binding_C"/>
    <property type="match status" value="1"/>
</dbReference>
<dbReference type="AlphaFoldDB" id="A0A9W8RQK9"/>
<evidence type="ECO:0000313" key="4">
    <source>
        <dbReference type="Proteomes" id="UP001152049"/>
    </source>
</evidence>
<organism evidence="3 4">
    <name type="scientific">Fusarium torreyae</name>
    <dbReference type="NCBI Taxonomy" id="1237075"/>
    <lineage>
        <taxon>Eukaryota</taxon>
        <taxon>Fungi</taxon>
        <taxon>Dikarya</taxon>
        <taxon>Ascomycota</taxon>
        <taxon>Pezizomycotina</taxon>
        <taxon>Sordariomycetes</taxon>
        <taxon>Hypocreomycetidae</taxon>
        <taxon>Hypocreales</taxon>
        <taxon>Nectriaceae</taxon>
        <taxon>Fusarium</taxon>
    </lineage>
</organism>
<dbReference type="Pfam" id="PF00501">
    <property type="entry name" value="AMP-binding"/>
    <property type="match status" value="1"/>
</dbReference>
<name>A0A9W8RQK9_9HYPO</name>
<gene>
    <name evidence="3" type="ORF">NW762_012790</name>
</gene>
<dbReference type="Gene3D" id="3.40.50.12780">
    <property type="entry name" value="N-terminal domain of ligase-like"/>
    <property type="match status" value="1"/>
</dbReference>
<evidence type="ECO:0008006" key="5">
    <source>
        <dbReference type="Google" id="ProtNLM"/>
    </source>
</evidence>
<dbReference type="OrthoDB" id="10253869at2759"/>
<feature type="domain" description="AMP-dependent synthetase/ligase" evidence="1">
    <location>
        <begin position="106"/>
        <end position="488"/>
    </location>
</feature>
<dbReference type="SUPFAM" id="SSF56801">
    <property type="entry name" value="Acetyl-CoA synthetase-like"/>
    <property type="match status" value="1"/>
</dbReference>
<dbReference type="NCBIfam" id="NF002937">
    <property type="entry name" value="PRK03584.1"/>
    <property type="match status" value="1"/>
</dbReference>
<dbReference type="Gene3D" id="3.30.300.30">
    <property type="match status" value="1"/>
</dbReference>
<dbReference type="InterPro" id="IPR042099">
    <property type="entry name" value="ANL_N_sf"/>
</dbReference>
<dbReference type="EMBL" id="JAOQAZ010000036">
    <property type="protein sequence ID" value="KAJ4248453.1"/>
    <property type="molecule type" value="Genomic_DNA"/>
</dbReference>
<evidence type="ECO:0000259" key="2">
    <source>
        <dbReference type="Pfam" id="PF13193"/>
    </source>
</evidence>
<sequence length="683" mass="75448">MDTKKPVWVPRDTEETNVAKFIDRVNHIHNLNLKTYHDLHSWSVNSTRIFWREVYDFLQLAPAEHHGEAQQGLDQHEISSLFPPTTFFPSEVFNIAEIMLRRDEDDDVAIHFAREGVAGIENVTWSSLKERTRKVQNAMIKSGVGKGDVVTAIISNSVDAIVIALATLSLGAIWSSSACDLGTAGIVDRYSQVEPKLIFADDGYIYAGKEIALEERIVEWSHRLGKATKSLKNVIVIPYCGLRLDISRVYHGRTFQDFLKQDSGAAMSYTMVPFSHPGFILYSSGTTGTPKCIVHSSGGVAIKVKTDMTLQHDVRKSDVVFQYTTTSWVMWVLNFVSLSCAKSMLLYDGSPYSPTPTVLLELAEQIGVSIFGTSPRYMSDLKGRGIIPKQFGLSNLRVVTSTGSSLSPELYDWFYSHAFNPEIQLISMSGGTDISGCFLGGTPLLPVYAGEIQAKALGMAVDVFDASKAEPTSIETSGNAGELVCTKPFPSQPSAFMGSGGQEKYRSSYFERFGTEVWCQGDFVQRQTNTGGFIMLGRSDGVLNPSGVRFGSSEIYAVTETIPEIQDSICVGQKRDVDIDERVILFVILKPGQTLTPSLRSTIRKAIQQQRSPKHVPKFIFEVNDIPYTVNGKKCEINVKHIVNGRKVVAGATVANPNALELYEQYKSLPVEEARIKPSNSKL</sequence>
<reference evidence="3" key="1">
    <citation type="submission" date="2022-09" db="EMBL/GenBank/DDBJ databases">
        <title>Fusarium specimens isolated from Avocado Roots.</title>
        <authorList>
            <person name="Stajich J."/>
            <person name="Roper C."/>
            <person name="Heimlech-Rivalta G."/>
        </authorList>
    </citation>
    <scope>NUCLEOTIDE SEQUENCE</scope>
    <source>
        <strain evidence="3">CF00136</strain>
    </source>
</reference>
<dbReference type="InterPro" id="IPR005914">
    <property type="entry name" value="Acac_CoA_synth"/>
</dbReference>
<accession>A0A9W8RQK9</accession>
<dbReference type="PANTHER" id="PTHR42921:SF4">
    <property type="entry name" value="ACETOACETYL-COA SYNTHASE (AFU_ORTHOLOGUE AFUA_8G04770)"/>
    <property type="match status" value="1"/>
</dbReference>